<accession>A0ABR3QIR0</accession>
<protein>
    <submittedName>
        <fullName evidence="1">Uncharacterized protein</fullName>
    </submittedName>
</protein>
<dbReference type="Proteomes" id="UP001521785">
    <property type="component" value="Unassembled WGS sequence"/>
</dbReference>
<reference evidence="1 2" key="1">
    <citation type="submission" date="2024-02" db="EMBL/GenBank/DDBJ databases">
        <title>De novo assembly and annotation of 12 fungi associated with fruit tree decline syndrome in Ontario, Canada.</title>
        <authorList>
            <person name="Sulman M."/>
            <person name="Ellouze W."/>
            <person name="Ilyukhin E."/>
        </authorList>
    </citation>
    <scope>NUCLEOTIDE SEQUENCE [LARGE SCALE GENOMIC DNA]</scope>
    <source>
        <strain evidence="1 2">M42-189</strain>
    </source>
</reference>
<gene>
    <name evidence="1" type="ORF">SLS60_011634</name>
</gene>
<evidence type="ECO:0000313" key="2">
    <source>
        <dbReference type="Proteomes" id="UP001521785"/>
    </source>
</evidence>
<comment type="caution">
    <text evidence="1">The sequence shown here is derived from an EMBL/GenBank/DDBJ whole genome shotgun (WGS) entry which is preliminary data.</text>
</comment>
<dbReference type="EMBL" id="JAKJXO020000022">
    <property type="protein sequence ID" value="KAL1592042.1"/>
    <property type="molecule type" value="Genomic_DNA"/>
</dbReference>
<evidence type="ECO:0000313" key="1">
    <source>
        <dbReference type="EMBL" id="KAL1592042.1"/>
    </source>
</evidence>
<organism evidence="1 2">
    <name type="scientific">Paraconiothyrium brasiliense</name>
    <dbReference type="NCBI Taxonomy" id="300254"/>
    <lineage>
        <taxon>Eukaryota</taxon>
        <taxon>Fungi</taxon>
        <taxon>Dikarya</taxon>
        <taxon>Ascomycota</taxon>
        <taxon>Pezizomycotina</taxon>
        <taxon>Dothideomycetes</taxon>
        <taxon>Pleosporomycetidae</taxon>
        <taxon>Pleosporales</taxon>
        <taxon>Massarineae</taxon>
        <taxon>Didymosphaeriaceae</taxon>
        <taxon>Paraconiothyrium</taxon>
    </lineage>
</organism>
<keyword evidence="2" id="KW-1185">Reference proteome</keyword>
<sequence>MVEGAEDDDAGEGEELLATLLLITVDEVMTGELDTMLLLTTDEVMTGELDAMLLVTADEVTAGELDTMLLITVEEITSGVEASVLLRMGVELSLVEHGEVEAEEIWLRAME</sequence>
<proteinExistence type="predicted"/>
<name>A0ABR3QIR0_9PLEO</name>